<reference evidence="2" key="1">
    <citation type="submission" date="2019-09" db="EMBL/GenBank/DDBJ databases">
        <authorList>
            <person name="Needham M D."/>
        </authorList>
    </citation>
    <scope>NUCLEOTIDE SEQUENCE</scope>
</reference>
<name>A0A5E8CLZ3_9ZZZZ</name>
<protein>
    <submittedName>
        <fullName evidence="2">Uncharacterized protein</fullName>
    </submittedName>
</protein>
<proteinExistence type="predicted"/>
<keyword evidence="1" id="KW-0472">Membrane</keyword>
<accession>A0A5E8CLZ3</accession>
<dbReference type="AlphaFoldDB" id="A0A5E8CLZ3"/>
<gene>
    <name evidence="2" type="ORF">CPAV1605_365</name>
</gene>
<dbReference type="EMBL" id="CABVLZ010000001">
    <property type="protein sequence ID" value="VVU94640.1"/>
    <property type="molecule type" value="Genomic_DNA"/>
</dbReference>
<keyword evidence="1" id="KW-1133">Transmembrane helix</keyword>
<evidence type="ECO:0000256" key="1">
    <source>
        <dbReference type="SAM" id="Phobius"/>
    </source>
</evidence>
<organism evidence="2">
    <name type="scientific">seawater metagenome</name>
    <dbReference type="NCBI Taxonomy" id="1561972"/>
    <lineage>
        <taxon>unclassified sequences</taxon>
        <taxon>metagenomes</taxon>
        <taxon>ecological metagenomes</taxon>
    </lineage>
</organism>
<evidence type="ECO:0000313" key="2">
    <source>
        <dbReference type="EMBL" id="VVU94640.1"/>
    </source>
</evidence>
<feature type="transmembrane region" description="Helical" evidence="1">
    <location>
        <begin position="20"/>
        <end position="38"/>
    </location>
</feature>
<sequence>MNILEYLKKTKFTFSSSAKIFIIIFVCYIIFVLILIFANNSFIQKINLLPKLNQNIIKIINEEDAEKNKGVFISNITTVNKPLYYFIKFLNYLPLINTNIEFKLANLIANDTDKLIPTDNDSFTIYDKNKLYLNEIDILRNNNKYLVNLLCYYEITGKFKEYNYSWWTTINNKQNITINEFNLKPQVVYLSDCLISNKKCYGNTENDELTYFINYNKIKNNKISFKINSSAFVNKSPYKFELIKELDHKYFQIDQDTLNIFNIEELSTKNKYIIKIKSSNAKGFVIQKIIIAFEL</sequence>
<keyword evidence="1" id="KW-0812">Transmembrane</keyword>